<keyword evidence="2" id="KW-0812">Transmembrane</keyword>
<feature type="transmembrane region" description="Helical" evidence="2">
    <location>
        <begin position="31"/>
        <end position="52"/>
    </location>
</feature>
<organism evidence="3 4">
    <name type="scientific">Austropuccinia psidii MF-1</name>
    <dbReference type="NCBI Taxonomy" id="1389203"/>
    <lineage>
        <taxon>Eukaryota</taxon>
        <taxon>Fungi</taxon>
        <taxon>Dikarya</taxon>
        <taxon>Basidiomycota</taxon>
        <taxon>Pucciniomycotina</taxon>
        <taxon>Pucciniomycetes</taxon>
        <taxon>Pucciniales</taxon>
        <taxon>Sphaerophragmiaceae</taxon>
        <taxon>Austropuccinia</taxon>
    </lineage>
</organism>
<gene>
    <name evidence="3" type="ORF">O181_055509</name>
</gene>
<evidence type="ECO:0000256" key="1">
    <source>
        <dbReference type="SAM" id="MobiDB-lite"/>
    </source>
</evidence>
<accession>A0A9Q3E6Q4</accession>
<feature type="non-terminal residue" evidence="3">
    <location>
        <position position="1"/>
    </location>
</feature>
<reference evidence="3" key="1">
    <citation type="submission" date="2021-03" db="EMBL/GenBank/DDBJ databases">
        <title>Draft genome sequence of rust myrtle Austropuccinia psidii MF-1, a brazilian biotype.</title>
        <authorList>
            <person name="Quecine M.C."/>
            <person name="Pachon D.M.R."/>
            <person name="Bonatelli M.L."/>
            <person name="Correr F.H."/>
            <person name="Franceschini L.M."/>
            <person name="Leite T.F."/>
            <person name="Margarido G.R.A."/>
            <person name="Almeida C.A."/>
            <person name="Ferrarezi J.A."/>
            <person name="Labate C.A."/>
        </authorList>
    </citation>
    <scope>NUCLEOTIDE SEQUENCE</scope>
    <source>
        <strain evidence="3">MF-1</strain>
    </source>
</reference>
<protein>
    <submittedName>
        <fullName evidence="3">Uncharacterized protein</fullName>
    </submittedName>
</protein>
<dbReference type="EMBL" id="AVOT02024859">
    <property type="protein sequence ID" value="MBW0515794.1"/>
    <property type="molecule type" value="Genomic_DNA"/>
</dbReference>
<evidence type="ECO:0000313" key="3">
    <source>
        <dbReference type="EMBL" id="MBW0515794.1"/>
    </source>
</evidence>
<keyword evidence="2" id="KW-1133">Transmembrane helix</keyword>
<sequence length="132" mass="14408">MGKTPPNWCFAAIRASTNIWPIGHIIMYRPIGLWAISFLIGSFFQFLTLPISGHFLDFGLRGIWLLAHPLFLGCSGPFRPPMASTARRLSQGAAHQPPIPGGPTSAASLAQGPKKHRLAIHTHTPQYSTRGQ</sequence>
<evidence type="ECO:0000313" key="4">
    <source>
        <dbReference type="Proteomes" id="UP000765509"/>
    </source>
</evidence>
<dbReference type="Proteomes" id="UP000765509">
    <property type="component" value="Unassembled WGS sequence"/>
</dbReference>
<feature type="region of interest" description="Disordered" evidence="1">
    <location>
        <begin position="83"/>
        <end position="114"/>
    </location>
</feature>
<proteinExistence type="predicted"/>
<evidence type="ECO:0000256" key="2">
    <source>
        <dbReference type="SAM" id="Phobius"/>
    </source>
</evidence>
<comment type="caution">
    <text evidence="3">The sequence shown here is derived from an EMBL/GenBank/DDBJ whole genome shotgun (WGS) entry which is preliminary data.</text>
</comment>
<keyword evidence="4" id="KW-1185">Reference proteome</keyword>
<name>A0A9Q3E6Q4_9BASI</name>
<keyword evidence="2" id="KW-0472">Membrane</keyword>
<dbReference type="AlphaFoldDB" id="A0A9Q3E6Q4"/>